<keyword evidence="2" id="KW-1185">Reference proteome</keyword>
<organism evidence="1 2">
    <name type="scientific">Candidatus Reidiella endopervernicosa</name>
    <dbReference type="NCBI Taxonomy" id="2738883"/>
    <lineage>
        <taxon>Bacteria</taxon>
        <taxon>Pseudomonadati</taxon>
        <taxon>Pseudomonadota</taxon>
        <taxon>Gammaproteobacteria</taxon>
        <taxon>Candidatus Reidiella</taxon>
    </lineage>
</organism>
<sequence length="143" mass="16269">MHPAIPGESRQLNAKGVIAKQLVSFRQFNFHPKLKRMGVDQPLITLGSNTQFTIWSVIDIETSISGETILFLKHVKPLVCYQRLITRSIDSKFHPQIKDKLGRLTDDIYKAGRDSIVDRSREAACAIVNAYMLKQGYIEKIKI</sequence>
<dbReference type="KEGG" id="rev:HUE57_17565"/>
<protein>
    <submittedName>
        <fullName evidence="1">Uncharacterized protein</fullName>
    </submittedName>
</protein>
<reference evidence="1 2" key="1">
    <citation type="submission" date="2020-05" db="EMBL/GenBank/DDBJ databases">
        <title>Horizontal transmission and recombination maintain forever young bacterial symbiont genomes.</title>
        <authorList>
            <person name="Russell S.L."/>
            <person name="Pepper-Tunick E."/>
            <person name="Svedberg J."/>
            <person name="Byrne A."/>
            <person name="Ruelas Castillo J."/>
            <person name="Vollmers C."/>
            <person name="Beinart R.A."/>
            <person name="Corbett-Detig R."/>
        </authorList>
    </citation>
    <scope>NUCLEOTIDE SEQUENCE [LARGE SCALE GENOMIC DNA]</scope>
    <source>
        <strain evidence="1">Santa_Monica_outfall</strain>
    </source>
</reference>
<dbReference type="AlphaFoldDB" id="A0A6N0HZS6"/>
<dbReference type="RefSeq" id="WP_174673626.1">
    <property type="nucleotide sequence ID" value="NZ_CP054491.1"/>
</dbReference>
<gene>
    <name evidence="1" type="ORF">HUE57_17565</name>
</gene>
<evidence type="ECO:0000313" key="1">
    <source>
        <dbReference type="EMBL" id="QKQ27884.1"/>
    </source>
</evidence>
<dbReference type="Proteomes" id="UP000509658">
    <property type="component" value="Chromosome"/>
</dbReference>
<dbReference type="EMBL" id="CP054491">
    <property type="protein sequence ID" value="QKQ27884.1"/>
    <property type="molecule type" value="Genomic_DNA"/>
</dbReference>
<accession>A0A6N0HZS6</accession>
<evidence type="ECO:0000313" key="2">
    <source>
        <dbReference type="Proteomes" id="UP000509658"/>
    </source>
</evidence>
<proteinExistence type="predicted"/>
<name>A0A6N0HZS6_9GAMM</name>